<feature type="compositionally biased region" description="Acidic residues" evidence="8">
    <location>
        <begin position="1"/>
        <end position="32"/>
    </location>
</feature>
<sequence length="239" mass="26375">MDGESDDDAGDDDRDADADDRDADTDERDADADDGRDAALDAVLAAYDLKDERRTGWQLRGVDDPESVAAHSWGVAYLVVTLGDRLAADLPGVDLDRALRLAVVHDVAEAETGDVATRADSTADAVDREAKVAAEREAMADLAGPLPERVRDAWEAYEARESPEAILVKECDLLDTCLQAVVYERGDRYDPEHGEPDAFREYDDLDEFFATSEPRLRTEAGRELFAAVRDRYRVERDGP</sequence>
<comment type="caution">
    <text evidence="10">The sequence shown here is derived from an EMBL/GenBank/DDBJ whole genome shotgun (WGS) entry which is preliminary data.</text>
</comment>
<evidence type="ECO:0000256" key="4">
    <source>
        <dbReference type="ARBA" id="ARBA00011738"/>
    </source>
</evidence>
<dbReference type="SUPFAM" id="SSF109604">
    <property type="entry name" value="HD-domain/PDEase-like"/>
    <property type="match status" value="1"/>
</dbReference>
<comment type="cofactor">
    <cofactor evidence="2">
        <name>Mn(2+)</name>
        <dbReference type="ChEBI" id="CHEBI:29035"/>
    </cofactor>
</comment>
<evidence type="ECO:0000256" key="1">
    <source>
        <dbReference type="ARBA" id="ARBA00001638"/>
    </source>
</evidence>
<dbReference type="GO" id="GO:0046872">
    <property type="term" value="F:metal ion binding"/>
    <property type="evidence" value="ECO:0007669"/>
    <property type="project" value="UniProtKB-KW"/>
</dbReference>
<dbReference type="GO" id="GO:0005737">
    <property type="term" value="C:cytoplasm"/>
    <property type="evidence" value="ECO:0007669"/>
    <property type="project" value="TreeGrafter"/>
</dbReference>
<comment type="subunit">
    <text evidence="4">Homodimer.</text>
</comment>
<evidence type="ECO:0000256" key="7">
    <source>
        <dbReference type="ARBA" id="ARBA00022801"/>
    </source>
</evidence>
<evidence type="ECO:0000256" key="3">
    <source>
        <dbReference type="ARBA" id="ARBA00001941"/>
    </source>
</evidence>
<dbReference type="SMART" id="SM00471">
    <property type="entry name" value="HDc"/>
    <property type="match status" value="1"/>
</dbReference>
<evidence type="ECO:0000256" key="8">
    <source>
        <dbReference type="SAM" id="MobiDB-lite"/>
    </source>
</evidence>
<evidence type="ECO:0000313" key="11">
    <source>
        <dbReference type="Proteomes" id="UP000452321"/>
    </source>
</evidence>
<comment type="cofactor">
    <cofactor evidence="3">
        <name>Co(2+)</name>
        <dbReference type="ChEBI" id="CHEBI:48828"/>
    </cofactor>
</comment>
<evidence type="ECO:0000256" key="5">
    <source>
        <dbReference type="ARBA" id="ARBA00012964"/>
    </source>
</evidence>
<evidence type="ECO:0000256" key="2">
    <source>
        <dbReference type="ARBA" id="ARBA00001936"/>
    </source>
</evidence>
<dbReference type="EC" id="3.1.3.89" evidence="5"/>
<dbReference type="Pfam" id="PF13023">
    <property type="entry name" value="HD_3"/>
    <property type="match status" value="1"/>
</dbReference>
<comment type="catalytic activity">
    <reaction evidence="1">
        <text>a 2'-deoxyribonucleoside 5'-phosphate + H2O = a 2'-deoxyribonucleoside + phosphate</text>
        <dbReference type="Rhea" id="RHEA:36167"/>
        <dbReference type="ChEBI" id="CHEBI:15377"/>
        <dbReference type="ChEBI" id="CHEBI:18274"/>
        <dbReference type="ChEBI" id="CHEBI:43474"/>
        <dbReference type="ChEBI" id="CHEBI:65317"/>
        <dbReference type="EC" id="3.1.3.89"/>
    </reaction>
</comment>
<gene>
    <name evidence="10" type="ORF">GLW30_00330</name>
</gene>
<dbReference type="RefSeq" id="WP_159357721.1">
    <property type="nucleotide sequence ID" value="NZ_WMFC01000001.1"/>
</dbReference>
<dbReference type="AlphaFoldDB" id="A0A6B1IGK5"/>
<keyword evidence="7" id="KW-0378">Hydrolase</keyword>
<dbReference type="InterPro" id="IPR003607">
    <property type="entry name" value="HD/PDEase_dom"/>
</dbReference>
<feature type="domain" description="HD/PDEase" evidence="9">
    <location>
        <begin position="64"/>
        <end position="186"/>
    </location>
</feature>
<proteinExistence type="predicted"/>
<dbReference type="PANTHER" id="PTHR11845">
    <property type="entry name" value="5'-DEOXYNUCLEOTIDASE HDDC2"/>
    <property type="match status" value="1"/>
</dbReference>
<evidence type="ECO:0000313" key="10">
    <source>
        <dbReference type="EMBL" id="MYL66178.1"/>
    </source>
</evidence>
<evidence type="ECO:0000256" key="6">
    <source>
        <dbReference type="ARBA" id="ARBA00022723"/>
    </source>
</evidence>
<dbReference type="InterPro" id="IPR006674">
    <property type="entry name" value="HD_domain"/>
</dbReference>
<feature type="region of interest" description="Disordered" evidence="8">
    <location>
        <begin position="1"/>
        <end position="37"/>
    </location>
</feature>
<dbReference type="PANTHER" id="PTHR11845:SF13">
    <property type="entry name" value="5'-DEOXYNUCLEOTIDASE HDDC2"/>
    <property type="match status" value="1"/>
</dbReference>
<dbReference type="EMBL" id="WMFC01000001">
    <property type="protein sequence ID" value="MYL66178.1"/>
    <property type="molecule type" value="Genomic_DNA"/>
</dbReference>
<dbReference type="InterPro" id="IPR039356">
    <property type="entry name" value="YfbR/HDDC2"/>
</dbReference>
<protein>
    <recommendedName>
        <fullName evidence="5">5'-deoxynucleotidase</fullName>
        <ecNumber evidence="5">3.1.3.89</ecNumber>
    </recommendedName>
</protein>
<name>A0A6B1IGK5_9EURY</name>
<reference evidence="10 11" key="1">
    <citation type="submission" date="2019-11" db="EMBL/GenBank/DDBJ databases">
        <title>Genome sequences of 17 halophilic strains isolated from different environments.</title>
        <authorList>
            <person name="Furrow R.E."/>
        </authorList>
    </citation>
    <scope>NUCLEOTIDE SEQUENCE [LARGE SCALE GENOMIC DNA]</scope>
    <source>
        <strain evidence="10 11">22502_06_Cabo</strain>
    </source>
</reference>
<accession>A0A6B1IGK5</accession>
<evidence type="ECO:0000259" key="9">
    <source>
        <dbReference type="SMART" id="SM00471"/>
    </source>
</evidence>
<dbReference type="CDD" id="cd00077">
    <property type="entry name" value="HDc"/>
    <property type="match status" value="1"/>
</dbReference>
<keyword evidence="6" id="KW-0479">Metal-binding</keyword>
<organism evidence="10 11">
    <name type="scientific">Halorubrum distributum</name>
    <dbReference type="NCBI Taxonomy" id="29283"/>
    <lineage>
        <taxon>Archaea</taxon>
        <taxon>Methanobacteriati</taxon>
        <taxon>Methanobacteriota</taxon>
        <taxon>Stenosarchaea group</taxon>
        <taxon>Halobacteria</taxon>
        <taxon>Halobacteriales</taxon>
        <taxon>Haloferacaceae</taxon>
        <taxon>Halorubrum</taxon>
        <taxon>Halorubrum distributum group</taxon>
    </lineage>
</organism>
<dbReference type="Proteomes" id="UP000452321">
    <property type="component" value="Unassembled WGS sequence"/>
</dbReference>
<dbReference type="GO" id="GO:0002953">
    <property type="term" value="F:5'-deoxynucleotidase activity"/>
    <property type="evidence" value="ECO:0007669"/>
    <property type="project" value="UniProtKB-EC"/>
</dbReference>
<dbReference type="Gene3D" id="1.10.3210.10">
    <property type="entry name" value="Hypothetical protein af1432"/>
    <property type="match status" value="1"/>
</dbReference>